<dbReference type="Gene3D" id="3.80.10.10">
    <property type="entry name" value="Ribonuclease Inhibitor"/>
    <property type="match status" value="1"/>
</dbReference>
<dbReference type="InterPro" id="IPR032675">
    <property type="entry name" value="LRR_dom_sf"/>
</dbReference>
<dbReference type="PANTHER" id="PTHR45752">
    <property type="entry name" value="LEUCINE-RICH REPEAT-CONTAINING"/>
    <property type="match status" value="1"/>
</dbReference>
<evidence type="ECO:0000313" key="2">
    <source>
        <dbReference type="Proteomes" id="UP000501367"/>
    </source>
</evidence>
<gene>
    <name evidence="1" type="ORF">HGP31_00225</name>
</gene>
<protein>
    <recommendedName>
        <fullName evidence="3">Leucine rich repeat-containing protein</fullName>
    </recommendedName>
</protein>
<dbReference type="GeneID" id="72191962"/>
<reference evidence="1 2" key="1">
    <citation type="submission" date="2020-04" db="EMBL/GenBank/DDBJ databases">
        <authorList>
            <person name="Yao Y."/>
            <person name="He Z."/>
        </authorList>
    </citation>
    <scope>NUCLEOTIDE SEQUENCE [LARGE SCALE GENOMIC DNA]</scope>
    <source>
        <strain evidence="1 2">CY-1</strain>
    </source>
</reference>
<dbReference type="RefSeq" id="WP_168756997.1">
    <property type="nucleotide sequence ID" value="NZ_CP051487.1"/>
</dbReference>
<accession>A0AAE6ZPP2</accession>
<organism evidence="1 2">
    <name type="scientific">Pseudomonas umsongensis</name>
    <dbReference type="NCBI Taxonomy" id="198618"/>
    <lineage>
        <taxon>Bacteria</taxon>
        <taxon>Pseudomonadati</taxon>
        <taxon>Pseudomonadota</taxon>
        <taxon>Gammaproteobacteria</taxon>
        <taxon>Pseudomonadales</taxon>
        <taxon>Pseudomonadaceae</taxon>
        <taxon>Pseudomonas</taxon>
    </lineage>
</organism>
<dbReference type="KEGG" id="pum:HGP31_00225"/>
<name>A0AAE6ZPP2_9PSED</name>
<evidence type="ECO:0008006" key="3">
    <source>
        <dbReference type="Google" id="ProtNLM"/>
    </source>
</evidence>
<dbReference type="SUPFAM" id="SSF52058">
    <property type="entry name" value="L domain-like"/>
    <property type="match status" value="1"/>
</dbReference>
<dbReference type="InterPro" id="IPR050715">
    <property type="entry name" value="LRR-SigEffector_domain"/>
</dbReference>
<dbReference type="Proteomes" id="UP000501367">
    <property type="component" value="Chromosome"/>
</dbReference>
<evidence type="ECO:0000313" key="1">
    <source>
        <dbReference type="EMBL" id="QJC76777.1"/>
    </source>
</evidence>
<sequence>MTSDTAIAKAFSPVIIPAKIRTLFDDLSFAHIAAAHISEATGIPVTIDDVVTQDMLDKVTVLSVLSGAPGKFTSLRGIGHLRNLQNVMIENQPVTRLPEDFGTLAKLTSAHFINSALKSIPDWIGNLTSLTQLNLSSQRPLGIMRGSIPESIGNLTRLERFDLGNNNNLCGKLPDSMARLTALKNLLIQSNGFEDMTVLNAMPSTTNINFHNQALGIFDLGKVRQNNSLTIRLPEIFVQAQTPDDKLYEPSGVQIVGAPGTHLDPNRHDVHLPTGTTGTFEVMLAIHGRLTNVNYRYAVIE</sequence>
<proteinExistence type="predicted"/>
<dbReference type="PANTHER" id="PTHR45752:SF195">
    <property type="entry name" value="LEUCINE-RICH REPEAT (LRR) FAMILY PROTEIN-RELATED"/>
    <property type="match status" value="1"/>
</dbReference>
<dbReference type="EMBL" id="CP051487">
    <property type="protein sequence ID" value="QJC76777.1"/>
    <property type="molecule type" value="Genomic_DNA"/>
</dbReference>
<dbReference type="AlphaFoldDB" id="A0AAE6ZPP2"/>